<evidence type="ECO:0000259" key="11">
    <source>
        <dbReference type="PROSITE" id="PS50887"/>
    </source>
</evidence>
<dbReference type="InterPro" id="IPR006189">
    <property type="entry name" value="CHASE_dom"/>
</dbReference>
<dbReference type="InterPro" id="IPR001610">
    <property type="entry name" value="PAC"/>
</dbReference>
<sequence>MIRRFVKISGFIFAGFLVMDMFMAYQMNNGYQNDQAMAVSLKLSVIRAHIEKEITQNLLLVYGTANFISVNPDLSQTEFQQYAKGVMARQNLLKNLGAAPDFVIKYIYPLEGNRQMLGVDYRQLEDQWELVRQVRETGDMVVAGPLQLVQGGRGLIGRAPVVLRTAGSPGFWGVVSAVIDVDRLFANVEIDKLEDLEIAIRGTDGTGDRGEVFLGDRSLFDSAKNAVLMNVTFPSGAWQIAARPKRGWATHHPFSWVMHGLMALFFLTVVFFVFRSLQDIAERKRVALALKKEERKMRAMLEASYDAYVMIDDEETILFWSPAAGKMFGWTNEEAMGQKVHSLIAPSRYHEDAARGIEQFARTGQGRLLNSVLELEACRKTGECFPVEMTVAAFRNEGRYYAVSSVRDITRRKKAQKELEKMATTDSLTGLVNRGHFMSLAEAEIQRSLRYARPLSILMIDADRFKNINDTHGHDIGDKVLQALGATLESVLRSTDTAGRIGGEEFALMLPETALPAAMALAERLRQTVEQKSIPMSGGPPISFTVSIGVAALTDPSQGIDDLLKRADQALYHAKSSGRNRVAS</sequence>
<dbReference type="InterPro" id="IPR043128">
    <property type="entry name" value="Rev_trsase/Diguanyl_cyclase"/>
</dbReference>
<dbReference type="PATRIC" id="fig|1286635.3.peg.1631"/>
<evidence type="ECO:0000259" key="10">
    <source>
        <dbReference type="PROSITE" id="PS50839"/>
    </source>
</evidence>
<dbReference type="NCBIfam" id="TIGR00229">
    <property type="entry name" value="sensory_box"/>
    <property type="match status" value="1"/>
</dbReference>
<evidence type="ECO:0000256" key="1">
    <source>
        <dbReference type="ARBA" id="ARBA00004370"/>
    </source>
</evidence>
<evidence type="ECO:0000256" key="7">
    <source>
        <dbReference type="SAM" id="Phobius"/>
    </source>
</evidence>
<dbReference type="Gene3D" id="3.30.450.20">
    <property type="entry name" value="PAS domain"/>
    <property type="match status" value="1"/>
</dbReference>
<dbReference type="EMBL" id="APJX01000003">
    <property type="protein sequence ID" value="EMS79929.1"/>
    <property type="molecule type" value="Genomic_DNA"/>
</dbReference>
<dbReference type="FunFam" id="3.30.70.270:FF:000001">
    <property type="entry name" value="Diguanylate cyclase domain protein"/>
    <property type="match status" value="1"/>
</dbReference>
<dbReference type="Gene3D" id="3.30.450.350">
    <property type="entry name" value="CHASE domain"/>
    <property type="match status" value="1"/>
</dbReference>
<dbReference type="RefSeq" id="WP_006965257.1">
    <property type="nucleotide sequence ID" value="NZ_APJX01000003.1"/>
</dbReference>
<keyword evidence="4 7" id="KW-1133">Transmembrane helix</keyword>
<dbReference type="CDD" id="cd00130">
    <property type="entry name" value="PAS"/>
    <property type="match status" value="1"/>
</dbReference>
<dbReference type="CDD" id="cd01949">
    <property type="entry name" value="GGDEF"/>
    <property type="match status" value="1"/>
</dbReference>
<dbReference type="GO" id="GO:0052621">
    <property type="term" value="F:diguanylate cyclase activity"/>
    <property type="evidence" value="ECO:0007669"/>
    <property type="project" value="UniProtKB-EC"/>
</dbReference>
<dbReference type="PROSITE" id="PS50839">
    <property type="entry name" value="CHASE"/>
    <property type="match status" value="1"/>
</dbReference>
<evidence type="ECO:0000256" key="5">
    <source>
        <dbReference type="ARBA" id="ARBA00023136"/>
    </source>
</evidence>
<evidence type="ECO:0000259" key="8">
    <source>
        <dbReference type="PROSITE" id="PS50112"/>
    </source>
</evidence>
<dbReference type="Pfam" id="PF13426">
    <property type="entry name" value="PAS_9"/>
    <property type="match status" value="1"/>
</dbReference>
<dbReference type="Pfam" id="PF03924">
    <property type="entry name" value="CHASE"/>
    <property type="match status" value="1"/>
</dbReference>
<dbReference type="InterPro" id="IPR042240">
    <property type="entry name" value="CHASE_sf"/>
</dbReference>
<dbReference type="NCBIfam" id="TIGR00254">
    <property type="entry name" value="GGDEF"/>
    <property type="match status" value="1"/>
</dbReference>
<dbReference type="PANTHER" id="PTHR45138">
    <property type="entry name" value="REGULATORY COMPONENTS OF SENSORY TRANSDUCTION SYSTEM"/>
    <property type="match status" value="1"/>
</dbReference>
<dbReference type="InterPro" id="IPR000160">
    <property type="entry name" value="GGDEF_dom"/>
</dbReference>
<protein>
    <recommendedName>
        <fullName evidence="2">diguanylate cyclase</fullName>
        <ecNumber evidence="2">2.7.7.65</ecNumber>
    </recommendedName>
</protein>
<evidence type="ECO:0000256" key="4">
    <source>
        <dbReference type="ARBA" id="ARBA00022989"/>
    </source>
</evidence>
<dbReference type="GO" id="GO:0005886">
    <property type="term" value="C:plasma membrane"/>
    <property type="evidence" value="ECO:0007669"/>
    <property type="project" value="TreeGrafter"/>
</dbReference>
<organism evidence="12 13">
    <name type="scientific">Desulfotignum phosphitoxidans DSM 13687</name>
    <dbReference type="NCBI Taxonomy" id="1286635"/>
    <lineage>
        <taxon>Bacteria</taxon>
        <taxon>Pseudomonadati</taxon>
        <taxon>Thermodesulfobacteriota</taxon>
        <taxon>Desulfobacteria</taxon>
        <taxon>Desulfobacterales</taxon>
        <taxon>Desulfobacteraceae</taxon>
        <taxon>Desulfotignum</taxon>
    </lineage>
</organism>
<dbReference type="SMART" id="SM01079">
    <property type="entry name" value="CHASE"/>
    <property type="match status" value="1"/>
</dbReference>
<dbReference type="SMART" id="SM00267">
    <property type="entry name" value="GGDEF"/>
    <property type="match status" value="1"/>
</dbReference>
<keyword evidence="5 7" id="KW-0472">Membrane</keyword>
<comment type="catalytic activity">
    <reaction evidence="6">
        <text>2 GTP = 3',3'-c-di-GMP + 2 diphosphate</text>
        <dbReference type="Rhea" id="RHEA:24898"/>
        <dbReference type="ChEBI" id="CHEBI:33019"/>
        <dbReference type="ChEBI" id="CHEBI:37565"/>
        <dbReference type="ChEBI" id="CHEBI:58805"/>
        <dbReference type="EC" id="2.7.7.65"/>
    </reaction>
</comment>
<feature type="domain" description="PAS" evidence="8">
    <location>
        <begin position="293"/>
        <end position="347"/>
    </location>
</feature>
<comment type="caution">
    <text evidence="12">The sequence shown here is derived from an EMBL/GenBank/DDBJ whole genome shotgun (WGS) entry which is preliminary data.</text>
</comment>
<feature type="transmembrane region" description="Helical" evidence="7">
    <location>
        <begin position="254"/>
        <end position="274"/>
    </location>
</feature>
<dbReference type="GO" id="GO:1902201">
    <property type="term" value="P:negative regulation of bacterial-type flagellum-dependent cell motility"/>
    <property type="evidence" value="ECO:0007669"/>
    <property type="project" value="TreeGrafter"/>
</dbReference>
<dbReference type="Proteomes" id="UP000014216">
    <property type="component" value="Unassembled WGS sequence"/>
</dbReference>
<dbReference type="SMART" id="SM00086">
    <property type="entry name" value="PAC"/>
    <property type="match status" value="1"/>
</dbReference>
<proteinExistence type="predicted"/>
<keyword evidence="13" id="KW-1185">Reference proteome</keyword>
<dbReference type="SUPFAM" id="SSF55073">
    <property type="entry name" value="Nucleotide cyclase"/>
    <property type="match status" value="1"/>
</dbReference>
<dbReference type="PROSITE" id="PS50113">
    <property type="entry name" value="PAC"/>
    <property type="match status" value="1"/>
</dbReference>
<name>S0G377_9BACT</name>
<evidence type="ECO:0000313" key="13">
    <source>
        <dbReference type="Proteomes" id="UP000014216"/>
    </source>
</evidence>
<comment type="subcellular location">
    <subcellularLocation>
        <location evidence="1">Membrane</location>
    </subcellularLocation>
</comment>
<dbReference type="GO" id="GO:0007165">
    <property type="term" value="P:signal transduction"/>
    <property type="evidence" value="ECO:0007669"/>
    <property type="project" value="UniProtKB-ARBA"/>
</dbReference>
<evidence type="ECO:0000256" key="2">
    <source>
        <dbReference type="ARBA" id="ARBA00012528"/>
    </source>
</evidence>
<evidence type="ECO:0000256" key="6">
    <source>
        <dbReference type="ARBA" id="ARBA00034247"/>
    </source>
</evidence>
<dbReference type="SMART" id="SM00091">
    <property type="entry name" value="PAS"/>
    <property type="match status" value="1"/>
</dbReference>
<dbReference type="InterPro" id="IPR050469">
    <property type="entry name" value="Diguanylate_Cyclase"/>
</dbReference>
<evidence type="ECO:0000313" key="12">
    <source>
        <dbReference type="EMBL" id="EMS79929.1"/>
    </source>
</evidence>
<feature type="domain" description="GGDEF" evidence="11">
    <location>
        <begin position="453"/>
        <end position="584"/>
    </location>
</feature>
<dbReference type="InterPro" id="IPR029787">
    <property type="entry name" value="Nucleotide_cyclase"/>
</dbReference>
<gene>
    <name evidence="12" type="ORF">Dpo_3c00710</name>
</gene>
<dbReference type="GO" id="GO:0043709">
    <property type="term" value="P:cell adhesion involved in single-species biofilm formation"/>
    <property type="evidence" value="ECO:0007669"/>
    <property type="project" value="TreeGrafter"/>
</dbReference>
<dbReference type="EC" id="2.7.7.65" evidence="2"/>
<evidence type="ECO:0000256" key="3">
    <source>
        <dbReference type="ARBA" id="ARBA00022692"/>
    </source>
</evidence>
<evidence type="ECO:0000259" key="9">
    <source>
        <dbReference type="PROSITE" id="PS50113"/>
    </source>
</evidence>
<dbReference type="InterPro" id="IPR000014">
    <property type="entry name" value="PAS"/>
</dbReference>
<dbReference type="InterPro" id="IPR035965">
    <property type="entry name" value="PAS-like_dom_sf"/>
</dbReference>
<dbReference type="Gene3D" id="3.30.70.270">
    <property type="match status" value="1"/>
</dbReference>
<accession>S0G377</accession>
<reference evidence="12 13" key="1">
    <citation type="journal article" date="2013" name="Genome Announc.">
        <title>Draft Genome Sequence of Desulfotignum phosphitoxidans DSM 13687 Strain FiPS-3.</title>
        <authorList>
            <person name="Poehlein A."/>
            <person name="Daniel R."/>
            <person name="Simeonova D.D."/>
        </authorList>
    </citation>
    <scope>NUCLEOTIDE SEQUENCE [LARGE SCALE GENOMIC DNA]</scope>
    <source>
        <strain evidence="12 13">DSM 13687</strain>
    </source>
</reference>
<dbReference type="PANTHER" id="PTHR45138:SF9">
    <property type="entry name" value="DIGUANYLATE CYCLASE DGCM-RELATED"/>
    <property type="match status" value="1"/>
</dbReference>
<dbReference type="Pfam" id="PF00990">
    <property type="entry name" value="GGDEF"/>
    <property type="match status" value="1"/>
</dbReference>
<dbReference type="SUPFAM" id="SSF55785">
    <property type="entry name" value="PYP-like sensor domain (PAS domain)"/>
    <property type="match status" value="1"/>
</dbReference>
<dbReference type="AlphaFoldDB" id="S0G377"/>
<dbReference type="PROSITE" id="PS50112">
    <property type="entry name" value="PAS"/>
    <property type="match status" value="1"/>
</dbReference>
<dbReference type="PROSITE" id="PS50887">
    <property type="entry name" value="GGDEF"/>
    <property type="match status" value="1"/>
</dbReference>
<feature type="domain" description="CHASE" evidence="10">
    <location>
        <begin position="100"/>
        <end position="241"/>
    </location>
</feature>
<dbReference type="InterPro" id="IPR000700">
    <property type="entry name" value="PAS-assoc_C"/>
</dbReference>
<feature type="domain" description="PAC" evidence="9">
    <location>
        <begin position="371"/>
        <end position="421"/>
    </location>
</feature>
<keyword evidence="3 7" id="KW-0812">Transmembrane</keyword>